<name>A0A6B9KU96_9VIRU</name>
<evidence type="ECO:0000313" key="1">
    <source>
        <dbReference type="EMBL" id="QHA33907.1"/>
    </source>
</evidence>
<proteinExistence type="predicted"/>
<protein>
    <submittedName>
        <fullName evidence="1">Uncharacterized protein</fullName>
    </submittedName>
</protein>
<organism evidence="1">
    <name type="scientific">Atrato Chu-like virus 4</name>
    <dbReference type="NCBI Taxonomy" id="2689324"/>
    <lineage>
        <taxon>Viruses</taxon>
        <taxon>Riboviria</taxon>
        <taxon>Orthornavirae</taxon>
        <taxon>Negarnaviricota</taxon>
        <taxon>Haploviricotina</taxon>
        <taxon>Monjiviricetes</taxon>
        <taxon>Jingchuvirales</taxon>
        <taxon>Chuviridae</taxon>
    </lineage>
</organism>
<reference evidence="1" key="1">
    <citation type="submission" date="2019-10" db="EMBL/GenBank/DDBJ databases">
        <authorList>
            <person name="Nitsche A."/>
            <person name="Hankeln T."/>
            <person name="Acosta O."/>
            <person name="Velez I.D."/>
            <person name="Schiemann D.J."/>
        </authorList>
    </citation>
    <scope>NUCLEOTIDE SEQUENCE</scope>
    <source>
        <strain evidence="1">Wy 1731-1</strain>
    </source>
</reference>
<dbReference type="EMBL" id="MN661030">
    <property type="protein sequence ID" value="QHA33907.1"/>
    <property type="molecule type" value="Viral_cRNA"/>
</dbReference>
<accession>A0A6B9KU96</accession>
<sequence length="322" mass="36939">MAGLEKRVGVTPTQFIQEDKFETALNLMPLLECQDKLKSYLTWQEYLASGPLHPWLRADAVNDFNFMGFSITEVSELLVSPLLPAYIVKHILSHSQITSHLTQKAYREFHTRTVKITKASLKIQINHVLSNCRGELRQSLLTAHNIWPDKLDSIPVQCLNASSVSEDLLMVLNELKRMQQYIKDPNVSARMAKRHRGEPKPTILKSLAGKVWIMKSFLVFECFSKTWLVPHDYFLEIYNKAVELHSVLMYAHFVSGTTLPENSYQETCNFLKLLVNRMTSLAGRSLEGNLDHQRERLALDNRGFTLLKTMEAIGIGVIMMRY</sequence>